<reference evidence="1" key="1">
    <citation type="submission" date="2014-05" db="EMBL/GenBank/DDBJ databases">
        <authorList>
            <person name="Chronopoulou M."/>
        </authorList>
    </citation>
    <scope>NUCLEOTIDE SEQUENCE</scope>
    <source>
        <tissue evidence="1">Whole organism</tissue>
    </source>
</reference>
<protein>
    <submittedName>
        <fullName evidence="1">Uncharacterized protein</fullName>
    </submittedName>
</protein>
<name>A0A0K2V1M9_LEPSM</name>
<dbReference type="EMBL" id="HACA01026874">
    <property type="protein sequence ID" value="CDW44235.1"/>
    <property type="molecule type" value="Transcribed_RNA"/>
</dbReference>
<dbReference type="AlphaFoldDB" id="A0A0K2V1M9"/>
<feature type="non-terminal residue" evidence="1">
    <location>
        <position position="42"/>
    </location>
</feature>
<evidence type="ECO:0000313" key="1">
    <source>
        <dbReference type="EMBL" id="CDW44235.1"/>
    </source>
</evidence>
<organism evidence="1">
    <name type="scientific">Lepeophtheirus salmonis</name>
    <name type="common">Salmon louse</name>
    <name type="synonym">Caligus salmonis</name>
    <dbReference type="NCBI Taxonomy" id="72036"/>
    <lineage>
        <taxon>Eukaryota</taxon>
        <taxon>Metazoa</taxon>
        <taxon>Ecdysozoa</taxon>
        <taxon>Arthropoda</taxon>
        <taxon>Crustacea</taxon>
        <taxon>Multicrustacea</taxon>
        <taxon>Hexanauplia</taxon>
        <taxon>Copepoda</taxon>
        <taxon>Siphonostomatoida</taxon>
        <taxon>Caligidae</taxon>
        <taxon>Lepeophtheirus</taxon>
    </lineage>
</organism>
<proteinExistence type="predicted"/>
<accession>A0A0K2V1M9</accession>
<sequence>MLSPRSALSIAQISTASRIPSARTGMPCLGTTFTMGGRPLLL</sequence>